<feature type="region of interest" description="Disordered" evidence="1">
    <location>
        <begin position="145"/>
        <end position="165"/>
    </location>
</feature>
<proteinExistence type="predicted"/>
<accession>A0A183DIA3</accession>
<name>A0A183DIA3_9BILA</name>
<organism evidence="2">
    <name type="scientific">Gongylonema pulchrum</name>
    <dbReference type="NCBI Taxonomy" id="637853"/>
    <lineage>
        <taxon>Eukaryota</taxon>
        <taxon>Metazoa</taxon>
        <taxon>Ecdysozoa</taxon>
        <taxon>Nematoda</taxon>
        <taxon>Chromadorea</taxon>
        <taxon>Rhabditida</taxon>
        <taxon>Spirurina</taxon>
        <taxon>Spiruromorpha</taxon>
        <taxon>Spiruroidea</taxon>
        <taxon>Gongylonematidae</taxon>
        <taxon>Gongylonema</taxon>
    </lineage>
</organism>
<evidence type="ECO:0000313" key="2">
    <source>
        <dbReference type="WBParaSite" id="GPUH_0000845301-mRNA-1"/>
    </source>
</evidence>
<feature type="compositionally biased region" description="Polar residues" evidence="1">
    <location>
        <begin position="151"/>
        <end position="165"/>
    </location>
</feature>
<feature type="region of interest" description="Disordered" evidence="1">
    <location>
        <begin position="1"/>
        <end position="92"/>
    </location>
</feature>
<evidence type="ECO:0000256" key="1">
    <source>
        <dbReference type="SAM" id="MobiDB-lite"/>
    </source>
</evidence>
<protein>
    <submittedName>
        <fullName evidence="2">Shugoshin_C domain-containing protein</fullName>
    </submittedName>
</protein>
<sequence>LRPVIEDDGEEKHIKARPPLNRSIPPIPESKSNDSIMTNVSERHSASQSEQSCSAPRFIRQPLRIRHTGQAGAPPRTKASEDTLASSSKVAESDGSLVIENKMAQNLATKRAVIVSTRSRRSDEVPRSPLMSVAHTVRTGLTKLGSRFSRSDPNQNIRTSTSLLR</sequence>
<dbReference type="WBParaSite" id="GPUH_0000845301-mRNA-1">
    <property type="protein sequence ID" value="GPUH_0000845301-mRNA-1"/>
    <property type="gene ID" value="GPUH_0000845301"/>
</dbReference>
<feature type="compositionally biased region" description="Polar residues" evidence="1">
    <location>
        <begin position="33"/>
        <end position="54"/>
    </location>
</feature>
<reference evidence="2" key="1">
    <citation type="submission" date="2016-06" db="UniProtKB">
        <authorList>
            <consortium name="WormBaseParasite"/>
        </authorList>
    </citation>
    <scope>IDENTIFICATION</scope>
</reference>
<dbReference type="AlphaFoldDB" id="A0A183DIA3"/>